<sequence length="49" mass="5519">MKKKNINYILVGLALLLVFADRPSFFNGKNSLNSQTVQASSRLKKSIYT</sequence>
<protein>
    <submittedName>
        <fullName evidence="1">Uncharacterized protein</fullName>
    </submittedName>
</protein>
<proteinExistence type="predicted"/>
<dbReference type="AlphaFoldDB" id="U6F7L6"/>
<name>U6F7L6_LACHE</name>
<dbReference type="EMBL" id="CBUL010000061">
    <property type="protein sequence ID" value="CDI60168.1"/>
    <property type="molecule type" value="Genomic_DNA"/>
</dbReference>
<organism evidence="1 2">
    <name type="scientific">Lactobacillus helveticus CIRM-BIA 104</name>
    <dbReference type="NCBI Taxonomy" id="1226333"/>
    <lineage>
        <taxon>Bacteria</taxon>
        <taxon>Bacillati</taxon>
        <taxon>Bacillota</taxon>
        <taxon>Bacilli</taxon>
        <taxon>Lactobacillales</taxon>
        <taxon>Lactobacillaceae</taxon>
        <taxon>Lactobacillus</taxon>
    </lineage>
</organism>
<reference evidence="1" key="1">
    <citation type="submission" date="2013-09" db="EMBL/GenBank/DDBJ databases">
        <title>Draft Genome Sequence of five Lactobacillus helveticus strains CIRM-BIA 101T, 103, 104, 951 and 953 isolated from milk product.</title>
        <authorList>
            <person name="Valence F."/>
            <person name="Chuat V."/>
            <person name="Ma L."/>
            <person name="Creno S."/>
            <person name="Falentin H."/>
            <person name="Lortal S."/>
            <person name="Bizet C."/>
            <person name="Clermont D."/>
            <person name="Loux V."/>
            <person name="Bouchier C."/>
            <person name="Cousin S."/>
        </authorList>
    </citation>
    <scope>NUCLEOTIDE SEQUENCE [LARGE SCALE GENOMIC DNA]</scope>
    <source>
        <strain evidence="1">CIRM-BIA 104</strain>
    </source>
</reference>
<evidence type="ECO:0000313" key="1">
    <source>
        <dbReference type="EMBL" id="CDI60168.1"/>
    </source>
</evidence>
<accession>U6F7L6</accession>
<dbReference type="HOGENOM" id="CLU_3137014_0_0_9"/>
<gene>
    <name evidence="1" type="ORF">LHCIRMBIA104_00581</name>
</gene>
<evidence type="ECO:0000313" key="2">
    <source>
        <dbReference type="Proteomes" id="UP000017247"/>
    </source>
</evidence>
<comment type="caution">
    <text evidence="1">The sequence shown here is derived from an EMBL/GenBank/DDBJ whole genome shotgun (WGS) entry which is preliminary data.</text>
</comment>
<dbReference type="Proteomes" id="UP000017247">
    <property type="component" value="Unassembled WGS sequence"/>
</dbReference>